<organism evidence="1 2">
    <name type="scientific">Drosophila gunungcola</name>
    <name type="common">fruit fly</name>
    <dbReference type="NCBI Taxonomy" id="103775"/>
    <lineage>
        <taxon>Eukaryota</taxon>
        <taxon>Metazoa</taxon>
        <taxon>Ecdysozoa</taxon>
        <taxon>Arthropoda</taxon>
        <taxon>Hexapoda</taxon>
        <taxon>Insecta</taxon>
        <taxon>Pterygota</taxon>
        <taxon>Neoptera</taxon>
        <taxon>Endopterygota</taxon>
        <taxon>Diptera</taxon>
        <taxon>Brachycera</taxon>
        <taxon>Muscomorpha</taxon>
        <taxon>Ephydroidea</taxon>
        <taxon>Drosophilidae</taxon>
        <taxon>Drosophila</taxon>
        <taxon>Sophophora</taxon>
    </lineage>
</organism>
<proteinExistence type="predicted"/>
<accession>A0A9P9YMZ5</accession>
<sequence length="83" mass="9777">MARWATAAEVRIADKKVNRSSHPASISHSHIWPVLTRRQHTQMIHKTYKSKNIKKPKNKTHLKIHPSWIQYLCVSSSENFYKN</sequence>
<protein>
    <submittedName>
        <fullName evidence="1">Uncharacterized protein</fullName>
    </submittedName>
</protein>
<dbReference type="Proteomes" id="UP001059596">
    <property type="component" value="Unassembled WGS sequence"/>
</dbReference>
<evidence type="ECO:0000313" key="1">
    <source>
        <dbReference type="EMBL" id="KAI8039886.1"/>
    </source>
</evidence>
<gene>
    <name evidence="1" type="ORF">M5D96_007311</name>
</gene>
<keyword evidence="2" id="KW-1185">Reference proteome</keyword>
<reference evidence="1" key="1">
    <citation type="journal article" date="2023" name="Genome Biol. Evol.">
        <title>Long-read-based Genome Assembly of Drosophila gunungcola Reveals Fewer Chemosensory Genes in Flower-breeding Species.</title>
        <authorList>
            <person name="Negi A."/>
            <person name="Liao B.Y."/>
            <person name="Yeh S.D."/>
        </authorList>
    </citation>
    <scope>NUCLEOTIDE SEQUENCE</scope>
    <source>
        <strain evidence="1">Sukarami</strain>
    </source>
</reference>
<feature type="non-terminal residue" evidence="1">
    <location>
        <position position="83"/>
    </location>
</feature>
<dbReference type="EMBL" id="JAMKOV010000005">
    <property type="protein sequence ID" value="KAI8039886.1"/>
    <property type="molecule type" value="Genomic_DNA"/>
</dbReference>
<dbReference type="AlphaFoldDB" id="A0A9P9YMZ5"/>
<name>A0A9P9YMZ5_9MUSC</name>
<evidence type="ECO:0000313" key="2">
    <source>
        <dbReference type="Proteomes" id="UP001059596"/>
    </source>
</evidence>
<comment type="caution">
    <text evidence="1">The sequence shown here is derived from an EMBL/GenBank/DDBJ whole genome shotgun (WGS) entry which is preliminary data.</text>
</comment>